<sequence>GPDLINSIIRLCDRNRDHYKDHTFPPNQASLNRIPKKEALTFLGSGRTGWKRLGDCCEKPVLFGDTVSSEDVPRGEGTSVWLRGQLSALAANNGRSI</sequence>
<dbReference type="InterPro" id="IPR038765">
    <property type="entry name" value="Papain-like_cys_pep_sf"/>
</dbReference>
<evidence type="ECO:0000259" key="1">
    <source>
        <dbReference type="Pfam" id="PF00648"/>
    </source>
</evidence>
<dbReference type="Pfam" id="PF00648">
    <property type="entry name" value="Peptidase_C2"/>
    <property type="match status" value="1"/>
</dbReference>
<feature type="non-terminal residue" evidence="2">
    <location>
        <position position="1"/>
    </location>
</feature>
<dbReference type="GO" id="GO:0006508">
    <property type="term" value="P:proteolysis"/>
    <property type="evidence" value="ECO:0007669"/>
    <property type="project" value="InterPro"/>
</dbReference>
<gene>
    <name evidence="2" type="ORF">KIPB_016396</name>
</gene>
<dbReference type="OrthoDB" id="424753at2759"/>
<comment type="caution">
    <text evidence="2">The sequence shown here is derived from an EMBL/GenBank/DDBJ whole genome shotgun (WGS) entry which is preliminary data.</text>
</comment>
<dbReference type="InterPro" id="IPR001300">
    <property type="entry name" value="Peptidase_C2_calpain_cat"/>
</dbReference>
<accession>A0A391PE47</accession>
<evidence type="ECO:0000313" key="2">
    <source>
        <dbReference type="EMBL" id="GCA65152.1"/>
    </source>
</evidence>
<proteinExistence type="predicted"/>
<evidence type="ECO:0000313" key="3">
    <source>
        <dbReference type="Proteomes" id="UP000265618"/>
    </source>
</evidence>
<dbReference type="AlphaFoldDB" id="A0A391PE47"/>
<dbReference type="EMBL" id="BDIP01009980">
    <property type="protein sequence ID" value="GCA65152.1"/>
    <property type="molecule type" value="Genomic_DNA"/>
</dbReference>
<protein>
    <recommendedName>
        <fullName evidence="1">Calpain catalytic domain-containing protein</fullName>
    </recommendedName>
</protein>
<feature type="non-terminal residue" evidence="2">
    <location>
        <position position="97"/>
    </location>
</feature>
<organism evidence="2 3">
    <name type="scientific">Kipferlia bialata</name>
    <dbReference type="NCBI Taxonomy" id="797122"/>
    <lineage>
        <taxon>Eukaryota</taxon>
        <taxon>Metamonada</taxon>
        <taxon>Carpediemonas-like organisms</taxon>
        <taxon>Kipferlia</taxon>
    </lineage>
</organism>
<feature type="domain" description="Calpain catalytic" evidence="1">
    <location>
        <begin position="19"/>
        <end position="93"/>
    </location>
</feature>
<dbReference type="Proteomes" id="UP000265618">
    <property type="component" value="Unassembled WGS sequence"/>
</dbReference>
<name>A0A391PE47_9EUKA</name>
<dbReference type="GO" id="GO:0004198">
    <property type="term" value="F:calcium-dependent cysteine-type endopeptidase activity"/>
    <property type="evidence" value="ECO:0007669"/>
    <property type="project" value="InterPro"/>
</dbReference>
<keyword evidence="3" id="KW-1185">Reference proteome</keyword>
<dbReference type="SUPFAM" id="SSF54001">
    <property type="entry name" value="Cysteine proteinases"/>
    <property type="match status" value="1"/>
</dbReference>
<reference evidence="2 3" key="1">
    <citation type="journal article" date="2018" name="PLoS ONE">
        <title>The draft genome of Kipferlia bialata reveals reductive genome evolution in fornicate parasites.</title>
        <authorList>
            <person name="Tanifuji G."/>
            <person name="Takabayashi S."/>
            <person name="Kume K."/>
            <person name="Takagi M."/>
            <person name="Nakayama T."/>
            <person name="Kamikawa R."/>
            <person name="Inagaki Y."/>
            <person name="Hashimoto T."/>
        </authorList>
    </citation>
    <scope>NUCLEOTIDE SEQUENCE [LARGE SCALE GENOMIC DNA]</scope>
    <source>
        <strain evidence="2">NY0173</strain>
    </source>
</reference>